<dbReference type="EMBL" id="JAMSHJ010000007">
    <property type="protein sequence ID" value="KAI5392309.1"/>
    <property type="molecule type" value="Genomic_DNA"/>
</dbReference>
<comment type="caution">
    <text evidence="1">The sequence shown here is derived from an EMBL/GenBank/DDBJ whole genome shotgun (WGS) entry which is preliminary data.</text>
</comment>
<accession>A0A9D4VXS5</accession>
<sequence length="95" mass="10777">MEVARSSKGIMINQRKYTLELLKDSGHLATKPSKTLYDPSLKLDCLDSPPYGDESQYRRLIILIRLLAQYAENRSPAMQCSPRLLSSHGNLRSKV</sequence>
<reference evidence="1 2" key="1">
    <citation type="journal article" date="2022" name="Nat. Genet.">
        <title>Improved pea reference genome and pan-genome highlight genomic features and evolutionary characteristics.</title>
        <authorList>
            <person name="Yang T."/>
            <person name="Liu R."/>
            <person name="Luo Y."/>
            <person name="Hu S."/>
            <person name="Wang D."/>
            <person name="Wang C."/>
            <person name="Pandey M.K."/>
            <person name="Ge S."/>
            <person name="Xu Q."/>
            <person name="Li N."/>
            <person name="Li G."/>
            <person name="Huang Y."/>
            <person name="Saxena R.K."/>
            <person name="Ji Y."/>
            <person name="Li M."/>
            <person name="Yan X."/>
            <person name="He Y."/>
            <person name="Liu Y."/>
            <person name="Wang X."/>
            <person name="Xiang C."/>
            <person name="Varshney R.K."/>
            <person name="Ding H."/>
            <person name="Gao S."/>
            <person name="Zong X."/>
        </authorList>
    </citation>
    <scope>NUCLEOTIDE SEQUENCE [LARGE SCALE GENOMIC DNA]</scope>
    <source>
        <strain evidence="1 2">cv. Zhongwan 6</strain>
    </source>
</reference>
<name>A0A9D4VXS5_PEA</name>
<evidence type="ECO:0008006" key="3">
    <source>
        <dbReference type="Google" id="ProtNLM"/>
    </source>
</evidence>
<keyword evidence="2" id="KW-1185">Reference proteome</keyword>
<proteinExistence type="predicted"/>
<dbReference type="Proteomes" id="UP001058974">
    <property type="component" value="Chromosome 7"/>
</dbReference>
<evidence type="ECO:0000313" key="2">
    <source>
        <dbReference type="Proteomes" id="UP001058974"/>
    </source>
</evidence>
<evidence type="ECO:0000313" key="1">
    <source>
        <dbReference type="EMBL" id="KAI5392309.1"/>
    </source>
</evidence>
<organism evidence="1 2">
    <name type="scientific">Pisum sativum</name>
    <name type="common">Garden pea</name>
    <name type="synonym">Lathyrus oleraceus</name>
    <dbReference type="NCBI Taxonomy" id="3888"/>
    <lineage>
        <taxon>Eukaryota</taxon>
        <taxon>Viridiplantae</taxon>
        <taxon>Streptophyta</taxon>
        <taxon>Embryophyta</taxon>
        <taxon>Tracheophyta</taxon>
        <taxon>Spermatophyta</taxon>
        <taxon>Magnoliopsida</taxon>
        <taxon>eudicotyledons</taxon>
        <taxon>Gunneridae</taxon>
        <taxon>Pentapetalae</taxon>
        <taxon>rosids</taxon>
        <taxon>fabids</taxon>
        <taxon>Fabales</taxon>
        <taxon>Fabaceae</taxon>
        <taxon>Papilionoideae</taxon>
        <taxon>50 kb inversion clade</taxon>
        <taxon>NPAAA clade</taxon>
        <taxon>Hologalegina</taxon>
        <taxon>IRL clade</taxon>
        <taxon>Fabeae</taxon>
        <taxon>Lathyrus</taxon>
    </lineage>
</organism>
<protein>
    <recommendedName>
        <fullName evidence="3">Mitochondrial protein</fullName>
    </recommendedName>
</protein>
<dbReference type="Gramene" id="Psat07G0691500-T1">
    <property type="protein sequence ID" value="KAI5392309.1"/>
    <property type="gene ID" value="KIW84_076915"/>
</dbReference>
<gene>
    <name evidence="1" type="ORF">KIW84_076915</name>
</gene>
<dbReference type="AlphaFoldDB" id="A0A9D4VXS5"/>